<evidence type="ECO:0000313" key="2">
    <source>
        <dbReference type="EMBL" id="KAK9731704.1"/>
    </source>
</evidence>
<organism evidence="2 3">
    <name type="scientific">Popillia japonica</name>
    <name type="common">Japanese beetle</name>
    <dbReference type="NCBI Taxonomy" id="7064"/>
    <lineage>
        <taxon>Eukaryota</taxon>
        <taxon>Metazoa</taxon>
        <taxon>Ecdysozoa</taxon>
        <taxon>Arthropoda</taxon>
        <taxon>Hexapoda</taxon>
        <taxon>Insecta</taxon>
        <taxon>Pterygota</taxon>
        <taxon>Neoptera</taxon>
        <taxon>Endopterygota</taxon>
        <taxon>Coleoptera</taxon>
        <taxon>Polyphaga</taxon>
        <taxon>Scarabaeiformia</taxon>
        <taxon>Scarabaeidae</taxon>
        <taxon>Rutelinae</taxon>
        <taxon>Popillia</taxon>
    </lineage>
</organism>
<accession>A0AAW1LDY8</accession>
<evidence type="ECO:0000256" key="1">
    <source>
        <dbReference type="SAM" id="Phobius"/>
    </source>
</evidence>
<keyword evidence="1" id="KW-0812">Transmembrane</keyword>
<protein>
    <submittedName>
        <fullName evidence="2">Uncharacterized protein</fullName>
    </submittedName>
</protein>
<dbReference type="EMBL" id="JASPKY010000128">
    <property type="protein sequence ID" value="KAK9731704.1"/>
    <property type="molecule type" value="Genomic_DNA"/>
</dbReference>
<keyword evidence="3" id="KW-1185">Reference proteome</keyword>
<proteinExistence type="predicted"/>
<reference evidence="2 3" key="1">
    <citation type="journal article" date="2024" name="BMC Genomics">
        <title>De novo assembly and annotation of Popillia japonica's genome with initial clues to its potential as an invasive pest.</title>
        <authorList>
            <person name="Cucini C."/>
            <person name="Boschi S."/>
            <person name="Funari R."/>
            <person name="Cardaioli E."/>
            <person name="Iannotti N."/>
            <person name="Marturano G."/>
            <person name="Paoli F."/>
            <person name="Bruttini M."/>
            <person name="Carapelli A."/>
            <person name="Frati F."/>
            <person name="Nardi F."/>
        </authorList>
    </citation>
    <scope>NUCLEOTIDE SEQUENCE [LARGE SCALE GENOMIC DNA]</scope>
    <source>
        <strain evidence="2">DMR45628</strain>
    </source>
</reference>
<evidence type="ECO:0000313" key="3">
    <source>
        <dbReference type="Proteomes" id="UP001458880"/>
    </source>
</evidence>
<keyword evidence="1" id="KW-0472">Membrane</keyword>
<keyword evidence="1" id="KW-1133">Transmembrane helix</keyword>
<gene>
    <name evidence="2" type="ORF">QE152_g13429</name>
</gene>
<dbReference type="Proteomes" id="UP001458880">
    <property type="component" value="Unassembled WGS sequence"/>
</dbReference>
<sequence length="80" mass="9517">MYNTTYCLNSIEKHLYLQAFARKLQKGGFPYIFKHSQENCRKLKTKIYLYSLFVLLAALLTLLLIKRQDRLNYNSVRLAL</sequence>
<dbReference type="AlphaFoldDB" id="A0AAW1LDY8"/>
<feature type="transmembrane region" description="Helical" evidence="1">
    <location>
        <begin position="47"/>
        <end position="65"/>
    </location>
</feature>
<name>A0AAW1LDY8_POPJA</name>
<comment type="caution">
    <text evidence="2">The sequence shown here is derived from an EMBL/GenBank/DDBJ whole genome shotgun (WGS) entry which is preliminary data.</text>
</comment>